<reference evidence="1" key="1">
    <citation type="submission" date="2014-02" db="EMBL/GenBank/DDBJ databases">
        <title>The Genome Sequence of Trichophyton rubrum (morphotype fischeri) CBS 288.86.</title>
        <authorList>
            <consortium name="The Broad Institute Genomics Platform"/>
            <person name="Cuomo C.A."/>
            <person name="White T.C."/>
            <person name="Graser Y."/>
            <person name="Martinez-Rossi N."/>
            <person name="Heitman J."/>
            <person name="Young S.K."/>
            <person name="Zeng Q."/>
            <person name="Gargeya S."/>
            <person name="Abouelleil A."/>
            <person name="Alvarado L."/>
            <person name="Chapman S.B."/>
            <person name="Gainer-Dewar J."/>
            <person name="Goldberg J."/>
            <person name="Griggs A."/>
            <person name="Gujja S."/>
            <person name="Hansen M."/>
            <person name="Howarth C."/>
            <person name="Imamovic A."/>
            <person name="Larimer J."/>
            <person name="Martinez D."/>
            <person name="Murphy C."/>
            <person name="Pearson M.D."/>
            <person name="Persinoti G."/>
            <person name="Poon T."/>
            <person name="Priest M."/>
            <person name="Roberts A.D."/>
            <person name="Saif S."/>
            <person name="Shea T.D."/>
            <person name="Sykes S.N."/>
            <person name="Wortman J."/>
            <person name="Nusbaum C."/>
            <person name="Birren B."/>
        </authorList>
    </citation>
    <scope>NUCLEOTIDE SEQUENCE [LARGE SCALE GENOMIC DNA]</scope>
    <source>
        <strain evidence="1">CBS 288.86</strain>
    </source>
</reference>
<evidence type="ECO:0000313" key="1">
    <source>
        <dbReference type="EMBL" id="EZF51430.1"/>
    </source>
</evidence>
<gene>
    <name evidence="1" type="ORF">H103_05293</name>
</gene>
<protein>
    <submittedName>
        <fullName evidence="1">Uncharacterized protein</fullName>
    </submittedName>
</protein>
<accession>A0A022VZB7</accession>
<organism evidence="1">
    <name type="scientific">Trichophyton rubrum CBS 288.86</name>
    <dbReference type="NCBI Taxonomy" id="1215330"/>
    <lineage>
        <taxon>Eukaryota</taxon>
        <taxon>Fungi</taxon>
        <taxon>Dikarya</taxon>
        <taxon>Ascomycota</taxon>
        <taxon>Pezizomycotina</taxon>
        <taxon>Eurotiomycetes</taxon>
        <taxon>Eurotiomycetidae</taxon>
        <taxon>Onygenales</taxon>
        <taxon>Arthrodermataceae</taxon>
        <taxon>Trichophyton</taxon>
    </lineage>
</organism>
<name>A0A022VZB7_TRIRU</name>
<proteinExistence type="predicted"/>
<dbReference type="Proteomes" id="UP000023758">
    <property type="component" value="Unassembled WGS sequence"/>
</dbReference>
<dbReference type="HOGENOM" id="CLU_2308075_0_0_1"/>
<sequence>MTVSERLRGPSAREVFSLEPLCDSEIELHGSASCGTLRLVDMQMMHGPRRPPAEGQKKYLESQSCTQEILVRDSQGTPGPGFIWISFSGQLDTTRIIRTS</sequence>
<dbReference type="EMBL" id="KK207866">
    <property type="protein sequence ID" value="EZF51430.1"/>
    <property type="molecule type" value="Genomic_DNA"/>
</dbReference>
<dbReference type="AlphaFoldDB" id="A0A022VZB7"/>